<evidence type="ECO:0000256" key="2">
    <source>
        <dbReference type="ARBA" id="ARBA00008072"/>
    </source>
</evidence>
<gene>
    <name evidence="9" type="ORF">QF035_009336</name>
</gene>
<evidence type="ECO:0000259" key="7">
    <source>
        <dbReference type="Pfam" id="PF00107"/>
    </source>
</evidence>
<comment type="caution">
    <text evidence="9">The sequence shown here is derived from an EMBL/GenBank/DDBJ whole genome shotgun (WGS) entry which is preliminary data.</text>
</comment>
<dbReference type="CDD" id="cd08232">
    <property type="entry name" value="idonate-5-DH"/>
    <property type="match status" value="1"/>
</dbReference>
<feature type="domain" description="Alcohol dehydrogenase-like N-terminal" evidence="8">
    <location>
        <begin position="23"/>
        <end position="143"/>
    </location>
</feature>
<dbReference type="PANTHER" id="PTHR43161">
    <property type="entry name" value="SORBITOL DEHYDROGENASE"/>
    <property type="match status" value="1"/>
</dbReference>
<keyword evidence="4 6" id="KW-0862">Zinc</keyword>
<evidence type="ECO:0000256" key="3">
    <source>
        <dbReference type="ARBA" id="ARBA00022723"/>
    </source>
</evidence>
<dbReference type="EMBL" id="JAUSZI010000002">
    <property type="protein sequence ID" value="MDQ1031754.1"/>
    <property type="molecule type" value="Genomic_DNA"/>
</dbReference>
<accession>A0ABU0T7G6</accession>
<dbReference type="PANTHER" id="PTHR43161:SF9">
    <property type="entry name" value="SORBITOL DEHYDROGENASE"/>
    <property type="match status" value="1"/>
</dbReference>
<dbReference type="InterPro" id="IPR011032">
    <property type="entry name" value="GroES-like_sf"/>
</dbReference>
<dbReference type="PROSITE" id="PS00059">
    <property type="entry name" value="ADH_ZINC"/>
    <property type="match status" value="1"/>
</dbReference>
<evidence type="ECO:0000256" key="6">
    <source>
        <dbReference type="RuleBase" id="RU361277"/>
    </source>
</evidence>
<keyword evidence="10" id="KW-1185">Reference proteome</keyword>
<evidence type="ECO:0000256" key="5">
    <source>
        <dbReference type="ARBA" id="ARBA00023002"/>
    </source>
</evidence>
<dbReference type="InterPro" id="IPR036291">
    <property type="entry name" value="NAD(P)-bd_dom_sf"/>
</dbReference>
<protein>
    <submittedName>
        <fullName evidence="9">L-idonate 5-dehydrogenase</fullName>
        <ecNumber evidence="9">1.1.1.264</ecNumber>
    </submittedName>
</protein>
<dbReference type="InterPro" id="IPR002328">
    <property type="entry name" value="ADH_Zn_CS"/>
</dbReference>
<dbReference type="GO" id="GO:0050572">
    <property type="term" value="F:L-idonate 5-dehydrogenase [NAD(P)+] activity"/>
    <property type="evidence" value="ECO:0007669"/>
    <property type="project" value="UniProtKB-EC"/>
</dbReference>
<evidence type="ECO:0000256" key="4">
    <source>
        <dbReference type="ARBA" id="ARBA00022833"/>
    </source>
</evidence>
<evidence type="ECO:0000313" key="10">
    <source>
        <dbReference type="Proteomes" id="UP001230328"/>
    </source>
</evidence>
<dbReference type="EC" id="1.1.1.264" evidence="9"/>
<name>A0ABU0T7G6_9ACTN</name>
<evidence type="ECO:0000259" key="8">
    <source>
        <dbReference type="Pfam" id="PF08240"/>
    </source>
</evidence>
<dbReference type="Pfam" id="PF08240">
    <property type="entry name" value="ADH_N"/>
    <property type="match status" value="1"/>
</dbReference>
<comment type="similarity">
    <text evidence="2 6">Belongs to the zinc-containing alcohol dehydrogenase family.</text>
</comment>
<dbReference type="Proteomes" id="UP001230328">
    <property type="component" value="Unassembled WGS sequence"/>
</dbReference>
<keyword evidence="5 9" id="KW-0560">Oxidoreductase</keyword>
<dbReference type="Gene3D" id="3.90.180.10">
    <property type="entry name" value="Medium-chain alcohol dehydrogenases, catalytic domain"/>
    <property type="match status" value="1"/>
</dbReference>
<evidence type="ECO:0000313" key="9">
    <source>
        <dbReference type="EMBL" id="MDQ1031754.1"/>
    </source>
</evidence>
<evidence type="ECO:0000256" key="1">
    <source>
        <dbReference type="ARBA" id="ARBA00001947"/>
    </source>
</evidence>
<dbReference type="Pfam" id="PF00107">
    <property type="entry name" value="ADH_zinc_N"/>
    <property type="match status" value="1"/>
</dbReference>
<proteinExistence type="inferred from homology"/>
<dbReference type="InterPro" id="IPR013149">
    <property type="entry name" value="ADH-like_C"/>
</dbReference>
<dbReference type="SUPFAM" id="SSF51735">
    <property type="entry name" value="NAD(P)-binding Rossmann-fold domains"/>
    <property type="match status" value="1"/>
</dbReference>
<dbReference type="Gene3D" id="3.40.50.720">
    <property type="entry name" value="NAD(P)-binding Rossmann-like Domain"/>
    <property type="match status" value="1"/>
</dbReference>
<dbReference type="InterPro" id="IPR013154">
    <property type="entry name" value="ADH-like_N"/>
</dbReference>
<feature type="domain" description="Alcohol dehydrogenase-like C-terminal" evidence="7">
    <location>
        <begin position="181"/>
        <end position="296"/>
    </location>
</feature>
<comment type="cofactor">
    <cofactor evidence="1 6">
        <name>Zn(2+)</name>
        <dbReference type="ChEBI" id="CHEBI:29105"/>
    </cofactor>
</comment>
<sequence>MRAVVVHGPGDVRVDERARPVPGAGEVLLALEWGGICGSDIAYWKKGASGTAALAHPLVLGHEFAGRVAALGNGVTGLREGQPVTVHPAQLVGDGVLPERIAGRTNLYPRVRYFGSAAFDPHTDGGFSEYRAVPAAQVRPLPDGVGTEQGALAEPLAVALHAVGRAPELSGRTVLVNGCGPIGSLVVAAARYRGAGRVVAADLASSSLAVARAMGADETCDLSAGDALPEDVDVVFEASGAPAALGPVLRATARGGTLVQVGNLPGTAVAAALGDLVTREITWIGSYRFVEEIDEALLALRDGLDVTPLITHRFPLDQAEEALAVAADPGSGSSKVMLRLGADIPDAPDTSDVTAAAAAVGL</sequence>
<organism evidence="9 10">
    <name type="scientific">Streptomyces umbrinus</name>
    <dbReference type="NCBI Taxonomy" id="67370"/>
    <lineage>
        <taxon>Bacteria</taxon>
        <taxon>Bacillati</taxon>
        <taxon>Actinomycetota</taxon>
        <taxon>Actinomycetes</taxon>
        <taxon>Kitasatosporales</taxon>
        <taxon>Streptomycetaceae</taxon>
        <taxon>Streptomyces</taxon>
        <taxon>Streptomyces phaeochromogenes group</taxon>
    </lineage>
</organism>
<reference evidence="9 10" key="1">
    <citation type="submission" date="2023-07" db="EMBL/GenBank/DDBJ databases">
        <title>Comparative genomics of wheat-associated soil bacteria to identify genetic determinants of phenazine resistance.</title>
        <authorList>
            <person name="Mouncey N."/>
        </authorList>
    </citation>
    <scope>NUCLEOTIDE SEQUENCE [LARGE SCALE GENOMIC DNA]</scope>
    <source>
        <strain evidence="9 10">V2I4</strain>
    </source>
</reference>
<keyword evidence="3 6" id="KW-0479">Metal-binding</keyword>
<dbReference type="RefSeq" id="WP_307528095.1">
    <property type="nucleotide sequence ID" value="NZ_JAUSZI010000002.1"/>
</dbReference>
<dbReference type="SUPFAM" id="SSF50129">
    <property type="entry name" value="GroES-like"/>
    <property type="match status" value="1"/>
</dbReference>